<sequence>MLTCMVYLERAIDQRLDTLEHIFSAVAIEGPKAVGKTETARRRVRNVFRMDVPDDRSRFLATNLVEETRRGPILIDEWQLLPESWDMVRRAVDDGAPKGSVYLTGSSTPVDGVTTHSGAGRIASVRLRPLGLCELVEKDGAVLLSELLTQTAQLRGESDWQLSDYVRSLATSGLPGLIGLTPPASDEYLAAYIERIVDRELPSQGYTVRNKAGLRAWLRAYARATGTDASYSEILAAATRGEGNAPSKRTTALYREKLSEIWMLDPLEAWESSVYRIPRQTFSPKHFLADAAFSLHLSSISARHLNSGKHATHLGRFFEAYAVHSLRVAASAYGLRAGHVRTKSGDREVDLVLETHDGGVLAFEVKLSAVVRDEDVRHLLWLRELIGDDLIDMAIINTGKHAYRRPDGVAVIPLSLLAV</sequence>
<dbReference type="SUPFAM" id="SSF52540">
    <property type="entry name" value="P-loop containing nucleoside triphosphate hydrolases"/>
    <property type="match status" value="1"/>
</dbReference>
<dbReference type="KEGG" id="cut:CUTER_02715"/>
<dbReference type="EMBL" id="CP011546">
    <property type="protein sequence ID" value="AKK10557.1"/>
    <property type="molecule type" value="Genomic_DNA"/>
</dbReference>
<protein>
    <submittedName>
        <fullName evidence="3">Putative ATPase (AAA+ superfamily)</fullName>
    </submittedName>
</protein>
<accession>A0A0G3HHA0</accession>
<keyword evidence="4" id="KW-1185">Reference proteome</keyword>
<dbReference type="InterPro" id="IPR041682">
    <property type="entry name" value="AAA_14"/>
</dbReference>
<evidence type="ECO:0000259" key="2">
    <source>
        <dbReference type="Pfam" id="PF13635"/>
    </source>
</evidence>
<dbReference type="Pfam" id="PF13635">
    <property type="entry name" value="DUF4143"/>
    <property type="match status" value="1"/>
</dbReference>
<feature type="domain" description="DUF4143" evidence="2">
    <location>
        <begin position="207"/>
        <end position="368"/>
    </location>
</feature>
<dbReference type="AlphaFoldDB" id="A0A0G3HHA0"/>
<evidence type="ECO:0000313" key="4">
    <source>
        <dbReference type="Proteomes" id="UP000035548"/>
    </source>
</evidence>
<gene>
    <name evidence="3" type="ORF">CUTER_02715</name>
</gene>
<dbReference type="PATRIC" id="fig|1072256.5.peg.537"/>
<evidence type="ECO:0000313" key="3">
    <source>
        <dbReference type="EMBL" id="AKK10557.1"/>
    </source>
</evidence>
<dbReference type="Proteomes" id="UP000035548">
    <property type="component" value="Chromosome"/>
</dbReference>
<organism evidence="3 4">
    <name type="scientific">Corynebacterium uterequi</name>
    <dbReference type="NCBI Taxonomy" id="1072256"/>
    <lineage>
        <taxon>Bacteria</taxon>
        <taxon>Bacillati</taxon>
        <taxon>Actinomycetota</taxon>
        <taxon>Actinomycetes</taxon>
        <taxon>Mycobacteriales</taxon>
        <taxon>Corynebacteriaceae</taxon>
        <taxon>Corynebacterium</taxon>
    </lineage>
</organism>
<reference evidence="4" key="2">
    <citation type="submission" date="2015-05" db="EMBL/GenBank/DDBJ databases">
        <title>Complete genome sequence of Corynebacterium uterequi DSM 45634, isolated from the uterus of a maiden mare.</title>
        <authorList>
            <person name="Ruckert C."/>
            <person name="Albersmeier A."/>
            <person name="Winkler A."/>
            <person name="Tauch A."/>
        </authorList>
    </citation>
    <scope>NUCLEOTIDE SEQUENCE [LARGE SCALE GENOMIC DNA]</scope>
    <source>
        <strain evidence="4">DSM 45634</strain>
    </source>
</reference>
<feature type="domain" description="AAA" evidence="1">
    <location>
        <begin position="25"/>
        <end position="135"/>
    </location>
</feature>
<reference evidence="3 4" key="1">
    <citation type="journal article" date="2015" name="Genome Announc.">
        <title>Virulence Factor Genes Detected in the Complete Genome Sequence of Corynebacterium uterequi DSM 45634, Isolated from the Uterus of a Maiden Mare.</title>
        <authorList>
            <person name="Ruckert C."/>
            <person name="Kriete M."/>
            <person name="Jaenicke S."/>
            <person name="Winkler A."/>
            <person name="Tauch A."/>
        </authorList>
    </citation>
    <scope>NUCLEOTIDE SEQUENCE [LARGE SCALE GENOMIC DNA]</scope>
    <source>
        <strain evidence="3 4">DSM 45634</strain>
    </source>
</reference>
<name>A0A0G3HHA0_9CORY</name>
<dbReference type="PANTHER" id="PTHR43566">
    <property type="entry name" value="CONSERVED PROTEIN"/>
    <property type="match status" value="1"/>
</dbReference>
<dbReference type="PANTHER" id="PTHR43566:SF2">
    <property type="entry name" value="DUF4143 DOMAIN-CONTAINING PROTEIN"/>
    <property type="match status" value="1"/>
</dbReference>
<dbReference type="InterPro" id="IPR025420">
    <property type="entry name" value="DUF4143"/>
</dbReference>
<dbReference type="Pfam" id="PF13173">
    <property type="entry name" value="AAA_14"/>
    <property type="match status" value="1"/>
</dbReference>
<proteinExistence type="predicted"/>
<evidence type="ECO:0000259" key="1">
    <source>
        <dbReference type="Pfam" id="PF13173"/>
    </source>
</evidence>
<dbReference type="InterPro" id="IPR027417">
    <property type="entry name" value="P-loop_NTPase"/>
</dbReference>